<proteinExistence type="predicted"/>
<sequence>MEEYFETIEEEDEKAIVGSHASSIKRKLPKDVQKTSKKKEGLTSEVLKDERFIAIFENKDFEVDEISNEYLALHPMHQQQKQASFLEEYFETIEEEDEKTIVGSHASSGADDADVQKKSKKKKGLTIEVLKDERFTAIFENKRKLPKVNRALAARLLQEEEELNQNKGGDDADVQKTSNKKKGLMSDVLKDERFRAMFENKITRKLPKCNLAQAARLLEEEE</sequence>
<dbReference type="PANTHER" id="PTHR14927:SF0">
    <property type="entry name" value="NUCLEOLAR PROTEIN 10"/>
    <property type="match status" value="1"/>
</dbReference>
<dbReference type="Proteomes" id="UP000504604">
    <property type="component" value="Unplaced"/>
</dbReference>
<dbReference type="GO" id="GO:0030686">
    <property type="term" value="C:90S preribosome"/>
    <property type="evidence" value="ECO:0007669"/>
    <property type="project" value="TreeGrafter"/>
</dbReference>
<evidence type="ECO:0000256" key="1">
    <source>
        <dbReference type="ARBA" id="ARBA00004604"/>
    </source>
</evidence>
<organism evidence="5 6">
    <name type="scientific">Sesamum indicum</name>
    <name type="common">Oriental sesame</name>
    <name type="synonym">Sesamum orientale</name>
    <dbReference type="NCBI Taxonomy" id="4182"/>
    <lineage>
        <taxon>Eukaryota</taxon>
        <taxon>Viridiplantae</taxon>
        <taxon>Streptophyta</taxon>
        <taxon>Embryophyta</taxon>
        <taxon>Tracheophyta</taxon>
        <taxon>Spermatophyta</taxon>
        <taxon>Magnoliopsida</taxon>
        <taxon>eudicotyledons</taxon>
        <taxon>Gunneridae</taxon>
        <taxon>Pentapetalae</taxon>
        <taxon>asterids</taxon>
        <taxon>lamiids</taxon>
        <taxon>Lamiales</taxon>
        <taxon>Pedaliaceae</taxon>
        <taxon>Sesamum</taxon>
    </lineage>
</organism>
<gene>
    <name evidence="6" type="primary">LOC105180020</name>
</gene>
<accession>A0A6I9V2I5</accession>
<dbReference type="InParanoid" id="A0A6I9V2I5"/>
<dbReference type="Pfam" id="PF08159">
    <property type="entry name" value="NUC153"/>
    <property type="match status" value="1"/>
</dbReference>
<dbReference type="GO" id="GO:0032040">
    <property type="term" value="C:small-subunit processome"/>
    <property type="evidence" value="ECO:0007669"/>
    <property type="project" value="TreeGrafter"/>
</dbReference>
<dbReference type="RefSeq" id="XP_011101990.1">
    <property type="nucleotide sequence ID" value="XM_011103688.1"/>
</dbReference>
<evidence type="ECO:0000256" key="3">
    <source>
        <dbReference type="SAM" id="MobiDB-lite"/>
    </source>
</evidence>
<dbReference type="InterPro" id="IPR012580">
    <property type="entry name" value="NUC153"/>
</dbReference>
<feature type="domain" description="NUC153" evidence="4">
    <location>
        <begin position="49"/>
        <end position="76"/>
    </location>
</feature>
<dbReference type="GeneID" id="105180020"/>
<dbReference type="AlphaFoldDB" id="A0A6I9V2I5"/>
<evidence type="ECO:0000256" key="2">
    <source>
        <dbReference type="ARBA" id="ARBA00023242"/>
    </source>
</evidence>
<evidence type="ECO:0000259" key="4">
    <source>
        <dbReference type="Pfam" id="PF08159"/>
    </source>
</evidence>
<dbReference type="GO" id="GO:0000462">
    <property type="term" value="P:maturation of SSU-rRNA from tricistronic rRNA transcript (SSU-rRNA, 5.8S rRNA, LSU-rRNA)"/>
    <property type="evidence" value="ECO:0007669"/>
    <property type="project" value="TreeGrafter"/>
</dbReference>
<protein>
    <submittedName>
        <fullName evidence="6">Nucleolar protein 10-like</fullName>
    </submittedName>
</protein>
<evidence type="ECO:0000313" key="5">
    <source>
        <dbReference type="Proteomes" id="UP000504604"/>
    </source>
</evidence>
<dbReference type="PANTHER" id="PTHR14927">
    <property type="entry name" value="NUCLEOLAR PROTEIN 10"/>
    <property type="match status" value="1"/>
</dbReference>
<keyword evidence="5" id="KW-1185">Reference proteome</keyword>
<dbReference type="InterPro" id="IPR040382">
    <property type="entry name" value="NOL10/Enp2"/>
</dbReference>
<comment type="subcellular location">
    <subcellularLocation>
        <location evidence="1">Nucleus</location>
        <location evidence="1">Nucleolus</location>
    </subcellularLocation>
</comment>
<keyword evidence="2" id="KW-0539">Nucleus</keyword>
<name>A0A6I9V2I5_SESIN</name>
<reference evidence="6" key="1">
    <citation type="submission" date="2025-08" db="UniProtKB">
        <authorList>
            <consortium name="RefSeq"/>
        </authorList>
    </citation>
    <scope>IDENTIFICATION</scope>
</reference>
<dbReference type="KEGG" id="sind:105180020"/>
<evidence type="ECO:0000313" key="6">
    <source>
        <dbReference type="RefSeq" id="XP_011101990.1"/>
    </source>
</evidence>
<feature type="region of interest" description="Disordered" evidence="3">
    <location>
        <begin position="162"/>
        <end position="185"/>
    </location>
</feature>